<dbReference type="Proteomes" id="UP000182888">
    <property type="component" value="Unassembled WGS sequence"/>
</dbReference>
<accession>A0A0K2VUV2</accession>
<feature type="transmembrane region" description="Helical" evidence="1">
    <location>
        <begin position="259"/>
        <end position="277"/>
    </location>
</feature>
<feature type="transmembrane region" description="Helical" evidence="1">
    <location>
        <begin position="52"/>
        <end position="77"/>
    </location>
</feature>
<dbReference type="EMBL" id="CCND01000011">
    <property type="protein sequence ID" value="CDX54605.1"/>
    <property type="molecule type" value="Genomic_DNA"/>
</dbReference>
<feature type="transmembrane region" description="Helical" evidence="1">
    <location>
        <begin position="342"/>
        <end position="363"/>
    </location>
</feature>
<gene>
    <name evidence="2" type="ORF">MPL1032_190173</name>
</gene>
<feature type="transmembrane region" description="Helical" evidence="1">
    <location>
        <begin position="124"/>
        <end position="141"/>
    </location>
</feature>
<feature type="transmembrane region" description="Helical" evidence="1">
    <location>
        <begin position="204"/>
        <end position="223"/>
    </location>
</feature>
<name>A0A0K2VUV2_MESPL</name>
<dbReference type="AlphaFoldDB" id="A0A0K2VUV2"/>
<keyword evidence="1" id="KW-0472">Membrane</keyword>
<keyword evidence="1" id="KW-1133">Transmembrane helix</keyword>
<proteinExistence type="predicted"/>
<feature type="transmembrane region" description="Helical" evidence="1">
    <location>
        <begin position="21"/>
        <end position="46"/>
    </location>
</feature>
<organism evidence="2 3">
    <name type="scientific">Mesorhizobium plurifarium</name>
    <dbReference type="NCBI Taxonomy" id="69974"/>
    <lineage>
        <taxon>Bacteria</taxon>
        <taxon>Pseudomonadati</taxon>
        <taxon>Pseudomonadota</taxon>
        <taxon>Alphaproteobacteria</taxon>
        <taxon>Hyphomicrobiales</taxon>
        <taxon>Phyllobacteriaceae</taxon>
        <taxon>Mesorhizobium</taxon>
    </lineage>
</organism>
<evidence type="ECO:0000256" key="1">
    <source>
        <dbReference type="SAM" id="Phobius"/>
    </source>
</evidence>
<evidence type="ECO:0000313" key="2">
    <source>
        <dbReference type="EMBL" id="CDX54605.1"/>
    </source>
</evidence>
<evidence type="ECO:0000313" key="3">
    <source>
        <dbReference type="Proteomes" id="UP000182888"/>
    </source>
</evidence>
<feature type="transmembrane region" description="Helical" evidence="1">
    <location>
        <begin position="310"/>
        <end position="336"/>
    </location>
</feature>
<sequence>MALDLSVETTARKAAPPPGRYLFGPVADFLMLGGSAFLILPALFFVPHEYEGSLAATMVVVAYLVNYPHFAHSYQIFYRNFGRKARGDGYDRSLQLRYIFAGVIVPAIMVLFFAYGAATSNTRLLGFAANAMFFFVGWHYVKQGYGMLMVDAVLKRKFFDNRDKKVLLANSYAVWILAWLQTNMAVTAGQYYGLQYYTFAAPSWITDIVLAAAVASTAATLLMLASRWRKNGGGLPYNGIVAYVASLYLWILIARINPLWLLVVPALHSLQYLAVVWRYQTNVERDVLDAARDQEPKILSVLGPRYKLRVWGFIIGGAALGYLGFWLIPFMLTALVPYDKQVLGSSLFFFIVLVFINVHHYFLDNVMWRRGNPEVSKYLFR</sequence>
<reference evidence="3" key="1">
    <citation type="submission" date="2014-08" db="EMBL/GenBank/DDBJ databases">
        <authorList>
            <person name="Edwards T."/>
        </authorList>
    </citation>
    <scope>NUCLEOTIDE SEQUENCE [LARGE SCALE GENOMIC DNA]</scope>
</reference>
<evidence type="ECO:0008006" key="4">
    <source>
        <dbReference type="Google" id="ProtNLM"/>
    </source>
</evidence>
<feature type="transmembrane region" description="Helical" evidence="1">
    <location>
        <begin position="172"/>
        <end position="192"/>
    </location>
</feature>
<feature type="transmembrane region" description="Helical" evidence="1">
    <location>
        <begin position="98"/>
        <end position="118"/>
    </location>
</feature>
<feature type="transmembrane region" description="Helical" evidence="1">
    <location>
        <begin position="235"/>
        <end position="253"/>
    </location>
</feature>
<protein>
    <recommendedName>
        <fullName evidence="4">Transmembrane protein</fullName>
    </recommendedName>
</protein>
<keyword evidence="1" id="KW-0812">Transmembrane</keyword>